<dbReference type="Proteomes" id="UP000613266">
    <property type="component" value="Unassembled WGS sequence"/>
</dbReference>
<comment type="caution">
    <text evidence="2">The sequence shown here is derived from an EMBL/GenBank/DDBJ whole genome shotgun (WGS) entry which is preliminary data.</text>
</comment>
<proteinExistence type="predicted"/>
<accession>A0A931NGR7</accession>
<keyword evidence="1" id="KW-0732">Signal</keyword>
<feature type="signal peptide" evidence="1">
    <location>
        <begin position="1"/>
        <end position="17"/>
    </location>
</feature>
<evidence type="ECO:0000256" key="1">
    <source>
        <dbReference type="SAM" id="SignalP"/>
    </source>
</evidence>
<dbReference type="RefSeq" id="WP_198111222.1">
    <property type="nucleotide sequence ID" value="NZ_JAEDAK010000006.1"/>
</dbReference>
<reference evidence="2" key="1">
    <citation type="submission" date="2020-12" db="EMBL/GenBank/DDBJ databases">
        <title>The genome sequence of Inhella sp. 1Y17.</title>
        <authorList>
            <person name="Liu Y."/>
        </authorList>
    </citation>
    <scope>NUCLEOTIDE SEQUENCE</scope>
    <source>
        <strain evidence="2">1Y17</strain>
    </source>
</reference>
<dbReference type="Pfam" id="PF12276">
    <property type="entry name" value="DUF3617"/>
    <property type="match status" value="1"/>
</dbReference>
<dbReference type="EMBL" id="JAEDAK010000006">
    <property type="protein sequence ID" value="MBH9577456.1"/>
    <property type="molecule type" value="Genomic_DNA"/>
</dbReference>
<evidence type="ECO:0000313" key="2">
    <source>
        <dbReference type="EMBL" id="MBH9577456.1"/>
    </source>
</evidence>
<evidence type="ECO:0000313" key="3">
    <source>
        <dbReference type="Proteomes" id="UP000613266"/>
    </source>
</evidence>
<keyword evidence="3" id="KW-1185">Reference proteome</keyword>
<gene>
    <name evidence="2" type="ORF">I7X39_11140</name>
</gene>
<dbReference type="InterPro" id="IPR022061">
    <property type="entry name" value="DUF3617"/>
</dbReference>
<feature type="chain" id="PRO_5037220528" evidence="1">
    <location>
        <begin position="18"/>
        <end position="181"/>
    </location>
</feature>
<sequence length="181" mass="19653">MRLDPLLLILLAGTALAQSPPSKPGLWEMKTLSLEVDGKPMPTPGQMPPEMAQMPPEVRKMMQERMKAQGIDLASGGIRMCFSAESMKESAWGSPQGQNDCKTEVVERGGSTWRWKVQCKEGHGEGRTTFSGGEGYRSDMQFTSTGKGQAQTMKTQVQARWLGADCGGLKPIQPPAPTKGK</sequence>
<organism evidence="2 3">
    <name type="scientific">Inhella proteolytica</name>
    <dbReference type="NCBI Taxonomy" id="2795029"/>
    <lineage>
        <taxon>Bacteria</taxon>
        <taxon>Pseudomonadati</taxon>
        <taxon>Pseudomonadota</taxon>
        <taxon>Betaproteobacteria</taxon>
        <taxon>Burkholderiales</taxon>
        <taxon>Sphaerotilaceae</taxon>
        <taxon>Inhella</taxon>
    </lineage>
</organism>
<dbReference type="AlphaFoldDB" id="A0A931NGR7"/>
<protein>
    <submittedName>
        <fullName evidence="2">DUF3617 domain-containing protein</fullName>
    </submittedName>
</protein>
<name>A0A931NGR7_9BURK</name>